<evidence type="ECO:0000256" key="1">
    <source>
        <dbReference type="SAM" id="MobiDB-lite"/>
    </source>
</evidence>
<feature type="region of interest" description="Disordered" evidence="1">
    <location>
        <begin position="24"/>
        <end position="47"/>
    </location>
</feature>
<name>A0AAE0KTH4_9CHLO</name>
<feature type="compositionally biased region" description="Pro residues" evidence="1">
    <location>
        <begin position="32"/>
        <end position="42"/>
    </location>
</feature>
<comment type="caution">
    <text evidence="2">The sequence shown here is derived from an EMBL/GenBank/DDBJ whole genome shotgun (WGS) entry which is preliminary data.</text>
</comment>
<dbReference type="Proteomes" id="UP001190700">
    <property type="component" value="Unassembled WGS sequence"/>
</dbReference>
<reference evidence="2 3" key="1">
    <citation type="journal article" date="2015" name="Genome Biol. Evol.">
        <title>Comparative Genomics of a Bacterivorous Green Alga Reveals Evolutionary Causalities and Consequences of Phago-Mixotrophic Mode of Nutrition.</title>
        <authorList>
            <person name="Burns J.A."/>
            <person name="Paasch A."/>
            <person name="Narechania A."/>
            <person name="Kim E."/>
        </authorList>
    </citation>
    <scope>NUCLEOTIDE SEQUENCE [LARGE SCALE GENOMIC DNA]</scope>
    <source>
        <strain evidence="2 3">PLY_AMNH</strain>
    </source>
</reference>
<feature type="region of interest" description="Disordered" evidence="1">
    <location>
        <begin position="288"/>
        <end position="310"/>
    </location>
</feature>
<keyword evidence="3" id="KW-1185">Reference proteome</keyword>
<evidence type="ECO:0000313" key="2">
    <source>
        <dbReference type="EMBL" id="KAK3260176.1"/>
    </source>
</evidence>
<dbReference type="AlphaFoldDB" id="A0AAE0KTH4"/>
<feature type="compositionally biased region" description="Low complexity" evidence="1">
    <location>
        <begin position="754"/>
        <end position="765"/>
    </location>
</feature>
<feature type="region of interest" description="Disordered" evidence="1">
    <location>
        <begin position="728"/>
        <end position="765"/>
    </location>
</feature>
<evidence type="ECO:0000313" key="3">
    <source>
        <dbReference type="Proteomes" id="UP001190700"/>
    </source>
</evidence>
<protein>
    <submittedName>
        <fullName evidence="2">Uncharacterized protein</fullName>
    </submittedName>
</protein>
<sequence length="765" mass="82797">MDSIYDLRSKRRLFVDKDIRLSDTVRNQPTAATPPQPLPQPPQDKEPAGLAEIRDTFYELNDRVAKLYDDDKDKAITKDIRCDVLGGKHVRFRARDSDKGRIGDLIRRLRREFEKARLGVDVFEFNDQTTRIHPAVNQFLFDVVSLVVESGSLASLVLGGQCAEDRDGSRALVELIRFCVRQARGQRCYEHYTALHYPAETDPRPLLEEEHRLVAENDTEDWTPTTDSRRRQMFRALDRVFYKTLIDKYLVPETLAAVPLPNFIFEVVENVVANKRIADLEALVHGRTSGMSKPTTKRLGGMRPGLGDPERRVAFDPKDKKAKPPCPRCGPGHFHGWWQCPAGGAKPGPDGGSQGCVHAPTKREVKTLALCKMFDDAAEQGPLAFEACMRRFGEPALLEGERVLPDSQRDISAFGFAVGGDAQQAHWEGGSSDDEDAEAELSFQQVSILPDAPQTSSDMPQGHAGGKISISHAQLGQPGQPQKVVHPAGGAAGGAAAAGGAYVRWRDRQAVGPLYACGDGLHYPLFARGPEVESAPLSANALAIAAGADEDYDNSEADEEFDKEAATFRAACASEEVVAAAPAVGGRACGVGQSALAKHYPKWLLVCTMLLCVTAVGALRVTGASRPGGAFPVGLDLGMPLERPRVRLVAGEVMAAYRQGFLAALQLRDSPETVPGAGDMAARDAPRAVVQPPGGEAQDLRWVHAELGHLRLRDAPLRLDLVVWPRGGATHNPPLDGAQRGRAAGDEDEDEDAAAAGAEPADTYI</sequence>
<gene>
    <name evidence="2" type="ORF">CYMTET_30849</name>
</gene>
<dbReference type="EMBL" id="LGRX02018063">
    <property type="protein sequence ID" value="KAK3260176.1"/>
    <property type="molecule type" value="Genomic_DNA"/>
</dbReference>
<feature type="region of interest" description="Disordered" evidence="1">
    <location>
        <begin position="451"/>
        <end position="485"/>
    </location>
</feature>
<proteinExistence type="predicted"/>
<accession>A0AAE0KTH4</accession>
<feature type="compositionally biased region" description="Polar residues" evidence="1">
    <location>
        <begin position="471"/>
        <end position="480"/>
    </location>
</feature>
<organism evidence="2 3">
    <name type="scientific">Cymbomonas tetramitiformis</name>
    <dbReference type="NCBI Taxonomy" id="36881"/>
    <lineage>
        <taxon>Eukaryota</taxon>
        <taxon>Viridiplantae</taxon>
        <taxon>Chlorophyta</taxon>
        <taxon>Pyramimonadophyceae</taxon>
        <taxon>Pyramimonadales</taxon>
        <taxon>Pyramimonadaceae</taxon>
        <taxon>Cymbomonas</taxon>
    </lineage>
</organism>